<proteinExistence type="predicted"/>
<organism evidence="2 3">
    <name type="scientific">Zingiber officinale</name>
    <name type="common">Ginger</name>
    <name type="synonym">Amomum zingiber</name>
    <dbReference type="NCBI Taxonomy" id="94328"/>
    <lineage>
        <taxon>Eukaryota</taxon>
        <taxon>Viridiplantae</taxon>
        <taxon>Streptophyta</taxon>
        <taxon>Embryophyta</taxon>
        <taxon>Tracheophyta</taxon>
        <taxon>Spermatophyta</taxon>
        <taxon>Magnoliopsida</taxon>
        <taxon>Liliopsida</taxon>
        <taxon>Zingiberales</taxon>
        <taxon>Zingiberaceae</taxon>
        <taxon>Zingiber</taxon>
    </lineage>
</organism>
<keyword evidence="3" id="KW-1185">Reference proteome</keyword>
<dbReference type="Gene3D" id="3.40.50.1820">
    <property type="entry name" value="alpha/beta hydrolase"/>
    <property type="match status" value="1"/>
</dbReference>
<sequence length="294" mass="32305">MLYQKKGGDRVAKPWSALRKVTLGLRKASASVVGVSSVVAAEERRREELPRAVRAGGDSVGKEKAGVAGVGAEAKAPAFESKDAESESDGTSEYDDLWKEVDDLHSVLLYFSEKDYETSAVVGHSKGGSVVVLYASKYADAHTVINISGCFDFKRGIENVLGQDYLQRIKIDGFIDVMDKNGKFAFRVTEQSLMDILNFDMHAACLSIDKKCRLLLPLAPHLKIFTVHGSADEINPVEDAYEFAKVIPNHKLHIIEGANHFYTKHQEELAKVVVNFLASVQQTKQNAMLSMSSP</sequence>
<dbReference type="EMBL" id="JACMSC010000003">
    <property type="protein sequence ID" value="KAG6527654.1"/>
    <property type="molecule type" value="Genomic_DNA"/>
</dbReference>
<reference evidence="2 3" key="1">
    <citation type="submission" date="2020-08" db="EMBL/GenBank/DDBJ databases">
        <title>Plant Genome Project.</title>
        <authorList>
            <person name="Zhang R.-G."/>
        </authorList>
    </citation>
    <scope>NUCLEOTIDE SEQUENCE [LARGE SCALE GENOMIC DNA]</scope>
    <source>
        <tissue evidence="2">Rhizome</tissue>
    </source>
</reference>
<dbReference type="Proteomes" id="UP000734854">
    <property type="component" value="Unassembled WGS sequence"/>
</dbReference>
<dbReference type="PANTHER" id="PTHR42886">
    <property type="entry name" value="RE40534P-RELATED"/>
    <property type="match status" value="1"/>
</dbReference>
<protein>
    <recommendedName>
        <fullName evidence="4">Serine aminopeptidase S33 domain-containing protein</fullName>
    </recommendedName>
</protein>
<evidence type="ECO:0000313" key="2">
    <source>
        <dbReference type="EMBL" id="KAG6527654.1"/>
    </source>
</evidence>
<name>A0A8J5HLC7_ZINOF</name>
<comment type="caution">
    <text evidence="2">The sequence shown here is derived from an EMBL/GenBank/DDBJ whole genome shotgun (WGS) entry which is preliminary data.</text>
</comment>
<dbReference type="SUPFAM" id="SSF53474">
    <property type="entry name" value="alpha/beta-Hydrolases"/>
    <property type="match status" value="1"/>
</dbReference>
<dbReference type="PANTHER" id="PTHR42886:SF85">
    <property type="entry name" value="OS01G0579900 PROTEIN"/>
    <property type="match status" value="1"/>
</dbReference>
<gene>
    <name evidence="2" type="ORF">ZIOFF_009780</name>
</gene>
<evidence type="ECO:0000256" key="1">
    <source>
        <dbReference type="SAM" id="MobiDB-lite"/>
    </source>
</evidence>
<dbReference type="AlphaFoldDB" id="A0A8J5HLC7"/>
<accession>A0A8J5HLC7</accession>
<dbReference type="InterPro" id="IPR029058">
    <property type="entry name" value="AB_hydrolase_fold"/>
</dbReference>
<evidence type="ECO:0000313" key="3">
    <source>
        <dbReference type="Proteomes" id="UP000734854"/>
    </source>
</evidence>
<feature type="region of interest" description="Disordered" evidence="1">
    <location>
        <begin position="44"/>
        <end position="68"/>
    </location>
</feature>
<evidence type="ECO:0008006" key="4">
    <source>
        <dbReference type="Google" id="ProtNLM"/>
    </source>
</evidence>